<dbReference type="Pfam" id="PF19493">
    <property type="entry name" value="Trypco1"/>
    <property type="match status" value="1"/>
</dbReference>
<dbReference type="RefSeq" id="WP_282533048.1">
    <property type="nucleotide sequence ID" value="NZ_JASCIS010000001.1"/>
</dbReference>
<evidence type="ECO:0000313" key="4">
    <source>
        <dbReference type="Proteomes" id="UP001237105"/>
    </source>
</evidence>
<evidence type="ECO:0000259" key="2">
    <source>
        <dbReference type="Pfam" id="PF19493"/>
    </source>
</evidence>
<name>A0ABT6SNE5_9ACTN</name>
<gene>
    <name evidence="3" type="ORF">QIT00_00880</name>
</gene>
<dbReference type="EMBL" id="JASCIS010000001">
    <property type="protein sequence ID" value="MDI3417127.1"/>
    <property type="molecule type" value="Genomic_DNA"/>
</dbReference>
<feature type="region of interest" description="Disordered" evidence="1">
    <location>
        <begin position="1"/>
        <end position="55"/>
    </location>
</feature>
<dbReference type="NCBIfam" id="NF041216">
    <property type="entry name" value="CU044_2847_fam"/>
    <property type="match status" value="1"/>
</dbReference>
<proteinExistence type="predicted"/>
<dbReference type="Proteomes" id="UP001237105">
    <property type="component" value="Unassembled WGS sequence"/>
</dbReference>
<keyword evidence="4" id="KW-1185">Reference proteome</keyword>
<protein>
    <submittedName>
        <fullName evidence="3">CU044_2847 family protein</fullName>
    </submittedName>
</protein>
<feature type="compositionally biased region" description="Basic and acidic residues" evidence="1">
    <location>
        <begin position="7"/>
        <end position="36"/>
    </location>
</feature>
<organism evidence="3 4">
    <name type="scientific">Streptomyces luteolus</name>
    <dbReference type="NCBI Taxonomy" id="3043615"/>
    <lineage>
        <taxon>Bacteria</taxon>
        <taxon>Bacillati</taxon>
        <taxon>Actinomycetota</taxon>
        <taxon>Actinomycetes</taxon>
        <taxon>Kitasatosporales</taxon>
        <taxon>Streptomycetaceae</taxon>
        <taxon>Streptomyces</taxon>
    </lineage>
</organism>
<comment type="caution">
    <text evidence="3">The sequence shown here is derived from an EMBL/GenBank/DDBJ whole genome shotgun (WGS) entry which is preliminary data.</text>
</comment>
<evidence type="ECO:0000313" key="3">
    <source>
        <dbReference type="EMBL" id="MDI3417127.1"/>
    </source>
</evidence>
<dbReference type="InterPro" id="IPR045794">
    <property type="entry name" value="Trypco1"/>
</dbReference>
<feature type="domain" description="Trypsin-co-occurring" evidence="2">
    <location>
        <begin position="76"/>
        <end position="152"/>
    </location>
</feature>
<accession>A0ABT6SNE5</accession>
<evidence type="ECO:0000256" key="1">
    <source>
        <dbReference type="SAM" id="MobiDB-lite"/>
    </source>
</evidence>
<sequence length="158" mass="16647">MAGGSWTDERTDERTGGTGREGEARETAEERGREPVAAEGTPEEFPADELPHGVWPITLPGGAGRIMARVTPTDRYEDQDIGVLDSAGARLEQLGELIQGVGTSVLDAARAVRPDEAAITFGVELSTKSGRAFAILAEGEAKASVQVTLTWRLGDADA</sequence>
<reference evidence="3 4" key="1">
    <citation type="submission" date="2023-05" db="EMBL/GenBank/DDBJ databases">
        <title>Draft genome sequence of Streptomyces sp. B-S-A12 isolated from a cave soil in Thailand.</title>
        <authorList>
            <person name="Chamroensaksri N."/>
            <person name="Muangham S."/>
        </authorList>
    </citation>
    <scope>NUCLEOTIDE SEQUENCE [LARGE SCALE GENOMIC DNA]</scope>
    <source>
        <strain evidence="3 4">B-S-A12</strain>
    </source>
</reference>